<protein>
    <recommendedName>
        <fullName evidence="3">PIG-L family deacetylase</fullName>
    </recommendedName>
</protein>
<reference evidence="1 2" key="2">
    <citation type="journal article" date="2015" name="BMC Genomics">
        <title>Analysis of three genomes within the thermophilic bacterial species Caldanaerobacter subterraneus with a focus on carbon monoxide dehydrogenase evolution and hydrolase diversity.</title>
        <authorList>
            <person name="Sant'Anna F.H."/>
            <person name="Lebedinsky A.V."/>
            <person name="Sokolova T.G."/>
            <person name="Robb F.T."/>
            <person name="Gonzalez J.M."/>
        </authorList>
    </citation>
    <scope>NUCLEOTIDE SEQUENCE [LARGE SCALE GENOMIC DNA]</scope>
    <source>
        <strain evidence="1 2">DSM 12653</strain>
    </source>
</reference>
<reference evidence="2" key="3">
    <citation type="submission" date="2015-02" db="EMBL/GenBank/DDBJ databases">
        <title>Genome analysis of three genomes within the thermophilic hydrogenogenic bacterial species Caldanaerobacter subterraneus.</title>
        <authorList>
            <person name="Sant'Anna F.H."/>
            <person name="Lebedinsky A."/>
            <person name="Sokolova T."/>
            <person name="Robb F.T."/>
            <person name="Gonzalez J.M."/>
        </authorList>
    </citation>
    <scope>NUCLEOTIDE SEQUENCE [LARGE SCALE GENOMIC DNA]</scope>
    <source>
        <strain evidence="2">DSM 12653</strain>
    </source>
</reference>
<evidence type="ECO:0008006" key="3">
    <source>
        <dbReference type="Google" id="ProtNLM"/>
    </source>
</evidence>
<organism evidence="1 2">
    <name type="scientific">Caldanaerobacter subterraneus subsp. pacificus DSM 12653</name>
    <dbReference type="NCBI Taxonomy" id="391606"/>
    <lineage>
        <taxon>Bacteria</taxon>
        <taxon>Bacillati</taxon>
        <taxon>Bacillota</taxon>
        <taxon>Clostridia</taxon>
        <taxon>Thermoanaerobacterales</taxon>
        <taxon>Thermoanaerobacteraceae</taxon>
        <taxon>Caldanaerobacter</taxon>
    </lineage>
</organism>
<dbReference type="EMBL" id="ABXP02000104">
    <property type="protein sequence ID" value="KKC29185.1"/>
    <property type="molecule type" value="Genomic_DNA"/>
</dbReference>
<dbReference type="InterPro" id="IPR024078">
    <property type="entry name" value="LmbE-like_dom_sf"/>
</dbReference>
<evidence type="ECO:0000313" key="2">
    <source>
        <dbReference type="Proteomes" id="UP000010146"/>
    </source>
</evidence>
<dbReference type="Proteomes" id="UP000010146">
    <property type="component" value="Unassembled WGS sequence"/>
</dbReference>
<accession>B7R6V9</accession>
<sequence>MNLRNILKLPPILEVKNVLCVQPHPDDNEIGAGGFLSILKEKGAKITFVTVTDGRKGLPTREITHDEIVKIRDAEKRKAGEILGVTEFIDLGFEDGGNYTIDSLIEKLVRTFRTVKPELVLTVDGWAPYEAHPDHEKTGKGVTAAILAARNLSLPHLGEPFSVPQIAFYATPYPNTYIDITNYWENKIEAIKAHTSQFDNPNWPFIYEFFYEQAKEWYKEGLVKGKLKSEKNTLNEEGLAEAFKVLSIWELHMFPNAIFS</sequence>
<dbReference type="GO" id="GO:0016811">
    <property type="term" value="F:hydrolase activity, acting on carbon-nitrogen (but not peptide) bonds, in linear amides"/>
    <property type="evidence" value="ECO:0007669"/>
    <property type="project" value="TreeGrafter"/>
</dbReference>
<dbReference type="InterPro" id="IPR003737">
    <property type="entry name" value="GlcNAc_PI_deacetylase-related"/>
</dbReference>
<dbReference type="Gene3D" id="3.40.50.10320">
    <property type="entry name" value="LmbE-like"/>
    <property type="match status" value="1"/>
</dbReference>
<evidence type="ECO:0000313" key="1">
    <source>
        <dbReference type="EMBL" id="KKC29185.1"/>
    </source>
</evidence>
<gene>
    <name evidence="1" type="ORF">CDSM653_01801</name>
</gene>
<comment type="caution">
    <text evidence="1">The sequence shown here is derived from an EMBL/GenBank/DDBJ whole genome shotgun (WGS) entry which is preliminary data.</text>
</comment>
<reference evidence="1 2" key="1">
    <citation type="submission" date="2008-07" db="EMBL/GenBank/DDBJ databases">
        <authorList>
            <person name="Gonzalez J."/>
            <person name="Sokolova T."/>
            <person name="Ferriera S."/>
            <person name="Johnson J."/>
            <person name="Kravitz S."/>
            <person name="Beeson K."/>
            <person name="Sutton G."/>
            <person name="Rogers Y.-H."/>
            <person name="Friedman R."/>
            <person name="Frazier M."/>
            <person name="Venter J.C."/>
        </authorList>
    </citation>
    <scope>NUCLEOTIDE SEQUENCE [LARGE SCALE GENOMIC DNA]</scope>
    <source>
        <strain evidence="1 2">DSM 12653</strain>
    </source>
</reference>
<dbReference type="RefSeq" id="WP_009609969.1">
    <property type="nucleotide sequence ID" value="NZ_ABXP02000104.1"/>
</dbReference>
<dbReference type="AlphaFoldDB" id="B7R6V9"/>
<dbReference type="Pfam" id="PF02585">
    <property type="entry name" value="PIG-L"/>
    <property type="match status" value="1"/>
</dbReference>
<dbReference type="PANTHER" id="PTHR12993:SF11">
    <property type="entry name" value="N-ACETYLGLUCOSAMINYL-PHOSPHATIDYLINOSITOL DE-N-ACETYLASE"/>
    <property type="match status" value="1"/>
</dbReference>
<name>B7R6V9_9THEO</name>
<dbReference type="PANTHER" id="PTHR12993">
    <property type="entry name" value="N-ACETYLGLUCOSAMINYL-PHOSPHATIDYLINOSITOL DE-N-ACETYLASE-RELATED"/>
    <property type="match status" value="1"/>
</dbReference>
<proteinExistence type="predicted"/>
<dbReference type="SUPFAM" id="SSF102588">
    <property type="entry name" value="LmbE-like"/>
    <property type="match status" value="1"/>
</dbReference>